<proteinExistence type="predicted"/>
<organism evidence="1 2">
    <name type="scientific">Gluconacetobacter johannae</name>
    <dbReference type="NCBI Taxonomy" id="112140"/>
    <lineage>
        <taxon>Bacteria</taxon>
        <taxon>Pseudomonadati</taxon>
        <taxon>Pseudomonadota</taxon>
        <taxon>Alphaproteobacteria</taxon>
        <taxon>Acetobacterales</taxon>
        <taxon>Acetobacteraceae</taxon>
        <taxon>Gluconacetobacter</taxon>
    </lineage>
</organism>
<dbReference type="RefSeq" id="WP_182944118.1">
    <property type="nucleotide sequence ID" value="NZ_JABEQH010000017.1"/>
</dbReference>
<reference evidence="1 2" key="1">
    <citation type="submission" date="2020-04" db="EMBL/GenBank/DDBJ databases">
        <title>Description of novel Gluconacetobacter.</title>
        <authorList>
            <person name="Sombolestani A."/>
        </authorList>
    </citation>
    <scope>NUCLEOTIDE SEQUENCE [LARGE SCALE GENOMIC DNA]</scope>
    <source>
        <strain evidence="1 2">LMG 21312</strain>
    </source>
</reference>
<dbReference type="InterPro" id="IPR008018">
    <property type="entry name" value="Phage_tail_attach_FII"/>
</dbReference>
<accession>A0A7W4J8Q9</accession>
<dbReference type="AlphaFoldDB" id="A0A7W4J8Q9"/>
<dbReference type="GO" id="GO:0019068">
    <property type="term" value="P:virion assembly"/>
    <property type="evidence" value="ECO:0007669"/>
    <property type="project" value="InterPro"/>
</dbReference>
<dbReference type="Proteomes" id="UP000561066">
    <property type="component" value="Unassembled WGS sequence"/>
</dbReference>
<name>A0A7W4J8Q9_9PROT</name>
<dbReference type="Gene3D" id="2.40.10.180">
    <property type="entry name" value="Phage tail proteins"/>
    <property type="match status" value="1"/>
</dbReference>
<gene>
    <name evidence="1" type="ORF">HLH21_12680</name>
</gene>
<protein>
    <recommendedName>
        <fullName evidence="3">Phage protein</fullName>
    </recommendedName>
</protein>
<evidence type="ECO:0008006" key="3">
    <source>
        <dbReference type="Google" id="ProtNLM"/>
    </source>
</evidence>
<dbReference type="InterPro" id="IPR053734">
    <property type="entry name" value="Phage_Head-Tail_Connect_sf"/>
</dbReference>
<keyword evidence="2" id="KW-1185">Reference proteome</keyword>
<dbReference type="Pfam" id="PF05354">
    <property type="entry name" value="Phage_attach"/>
    <property type="match status" value="1"/>
</dbReference>
<evidence type="ECO:0000313" key="1">
    <source>
        <dbReference type="EMBL" id="MBB2176770.1"/>
    </source>
</evidence>
<comment type="caution">
    <text evidence="1">The sequence shown here is derived from an EMBL/GenBank/DDBJ whole genome shotgun (WGS) entry which is preliminary data.</text>
</comment>
<evidence type="ECO:0000313" key="2">
    <source>
        <dbReference type="Proteomes" id="UP000561066"/>
    </source>
</evidence>
<sequence>MSLDWGSLVLGPCETIFGEPVTWQSSQGGAPVQATGVFDEGYKGLEIIGGDDGMAPTHVTSSLPRLGVRLSQFPAAAAQGDTLVIRGISYAIREIQPDSHGGARIELNIGATNYDPLSG</sequence>
<dbReference type="EMBL" id="JABEQH010000017">
    <property type="protein sequence ID" value="MBB2176770.1"/>
    <property type="molecule type" value="Genomic_DNA"/>
</dbReference>